<dbReference type="Pfam" id="PF02661">
    <property type="entry name" value="Fic"/>
    <property type="match status" value="1"/>
</dbReference>
<dbReference type="InterPro" id="IPR040198">
    <property type="entry name" value="Fido_containing"/>
</dbReference>
<proteinExistence type="predicted"/>
<dbReference type="SUPFAM" id="SSF46785">
    <property type="entry name" value="Winged helix' DNA-binding domain"/>
    <property type="match status" value="1"/>
</dbReference>
<dbReference type="PROSITE" id="PS51459">
    <property type="entry name" value="FIDO"/>
    <property type="match status" value="1"/>
</dbReference>
<dbReference type="Gene3D" id="1.10.10.10">
    <property type="entry name" value="Winged helix-like DNA-binding domain superfamily/Winged helix DNA-binding domain"/>
    <property type="match status" value="1"/>
</dbReference>
<protein>
    <submittedName>
        <fullName evidence="2">Fic family protein</fullName>
    </submittedName>
</protein>
<dbReference type="RefSeq" id="WP_210221998.1">
    <property type="nucleotide sequence ID" value="NZ_CP072801.1"/>
</dbReference>
<evidence type="ECO:0000259" key="1">
    <source>
        <dbReference type="PROSITE" id="PS51459"/>
    </source>
</evidence>
<dbReference type="PANTHER" id="PTHR13504">
    <property type="entry name" value="FIDO DOMAIN-CONTAINING PROTEIN DDB_G0283145"/>
    <property type="match status" value="1"/>
</dbReference>
<dbReference type="SUPFAM" id="SSF140931">
    <property type="entry name" value="Fic-like"/>
    <property type="match status" value="1"/>
</dbReference>
<accession>A0ABX7WQV9</accession>
<sequence>MSQYQPPFTITNDVLTLVADISERLGQLKQWYEQERDLRLRRINRIRTIAGSLAIEGNTLTEAQITALLDGKLVIAPPRDIQEAKNALEAYEQMPHWNAKQEADLLAAHKTLMLGLIDSAGMYRNGGVGVFAGKQVLHMAPPANQVPRLMADLFQWLQTTQTHPLVASSVFHFEFEFIHPFADGNGRMGRLWQTLILSKWHPLFANLPVESLVHQHQAAYYQALQDSTQQTDCAPFIAFILTMIRDALSSMEDKTLGKTRVKTQVKLAEQILLLLQQQPTITLAEVAETLGKSVSAIERAVAKLRKAGGLQRVGGSKGGYWEIEVGDSTQYTKNK</sequence>
<evidence type="ECO:0000313" key="2">
    <source>
        <dbReference type="EMBL" id="QTR45597.1"/>
    </source>
</evidence>
<dbReference type="EMBL" id="CP072801">
    <property type="protein sequence ID" value="QTR45597.1"/>
    <property type="molecule type" value="Genomic_DNA"/>
</dbReference>
<gene>
    <name evidence="2" type="ORF">J9253_16560</name>
</gene>
<dbReference type="InterPro" id="IPR003812">
    <property type="entry name" value="Fido"/>
</dbReference>
<evidence type="ECO:0000313" key="3">
    <source>
        <dbReference type="Proteomes" id="UP000672039"/>
    </source>
</evidence>
<dbReference type="Gene3D" id="1.10.3290.10">
    <property type="entry name" value="Fido-like domain"/>
    <property type="match status" value="1"/>
</dbReference>
<organism evidence="2 3">
    <name type="scientific">Thiothrix litoralis</name>
    <dbReference type="NCBI Taxonomy" id="2891210"/>
    <lineage>
        <taxon>Bacteria</taxon>
        <taxon>Pseudomonadati</taxon>
        <taxon>Pseudomonadota</taxon>
        <taxon>Gammaproteobacteria</taxon>
        <taxon>Thiotrichales</taxon>
        <taxon>Thiotrichaceae</taxon>
        <taxon>Thiothrix</taxon>
    </lineage>
</organism>
<feature type="domain" description="Fido" evidence="1">
    <location>
        <begin position="100"/>
        <end position="242"/>
    </location>
</feature>
<dbReference type="InterPro" id="IPR036597">
    <property type="entry name" value="Fido-like_dom_sf"/>
</dbReference>
<keyword evidence="3" id="KW-1185">Reference proteome</keyword>
<dbReference type="InterPro" id="IPR036388">
    <property type="entry name" value="WH-like_DNA-bd_sf"/>
</dbReference>
<dbReference type="PANTHER" id="PTHR13504:SF38">
    <property type="entry name" value="FIDO DOMAIN-CONTAINING PROTEIN"/>
    <property type="match status" value="1"/>
</dbReference>
<dbReference type="Proteomes" id="UP000672039">
    <property type="component" value="Chromosome"/>
</dbReference>
<name>A0ABX7WQV9_9GAMM</name>
<dbReference type="InterPro" id="IPR036390">
    <property type="entry name" value="WH_DNA-bd_sf"/>
</dbReference>
<dbReference type="Pfam" id="PF13412">
    <property type="entry name" value="HTH_24"/>
    <property type="match status" value="1"/>
</dbReference>
<reference evidence="2 3" key="1">
    <citation type="submission" date="2021-04" db="EMBL/GenBank/DDBJ databases">
        <title>Genomics, taxonomy and metabolism of representatives of sulfur bacteria of the genus Thiothrix: Thiothrix fructosivorans QT, Thiothrix unzii A1T and three new species, Thiothrix subterranea sp. nov., Thiothrix litoralis sp. nov. and 'Candidatus Thiothrix anitrata' sp. nov.</title>
        <authorList>
            <person name="Ravin N.V."/>
            <person name="Smolyakov D."/>
            <person name="Rudenko T.S."/>
            <person name="Mardanov A.V."/>
            <person name="Beletsky A.V."/>
            <person name="Markov N.D."/>
            <person name="Fomenkov A.I."/>
            <person name="Roberts R.J."/>
            <person name="Karnachuk O.V."/>
            <person name="Novikov A."/>
            <person name="Grabovich M.Y."/>
        </authorList>
    </citation>
    <scope>NUCLEOTIDE SEQUENCE [LARGE SCALE GENOMIC DNA]</scope>
    <source>
        <strain evidence="2 3">AS</strain>
    </source>
</reference>